<dbReference type="OMA" id="MWWNAEG"/>
<dbReference type="EMBL" id="LEKV01003385">
    <property type="protein sequence ID" value="KVI00488.1"/>
    <property type="molecule type" value="Genomic_DNA"/>
</dbReference>
<organism evidence="7 8">
    <name type="scientific">Cynara cardunculus var. scolymus</name>
    <name type="common">Globe artichoke</name>
    <name type="synonym">Cynara scolymus</name>
    <dbReference type="NCBI Taxonomy" id="59895"/>
    <lineage>
        <taxon>Eukaryota</taxon>
        <taxon>Viridiplantae</taxon>
        <taxon>Streptophyta</taxon>
        <taxon>Embryophyta</taxon>
        <taxon>Tracheophyta</taxon>
        <taxon>Spermatophyta</taxon>
        <taxon>Magnoliopsida</taxon>
        <taxon>eudicotyledons</taxon>
        <taxon>Gunneridae</taxon>
        <taxon>Pentapetalae</taxon>
        <taxon>asterids</taxon>
        <taxon>campanulids</taxon>
        <taxon>Asterales</taxon>
        <taxon>Asteraceae</taxon>
        <taxon>Carduoideae</taxon>
        <taxon>Cardueae</taxon>
        <taxon>Carduinae</taxon>
        <taxon>Cynara</taxon>
    </lineage>
</organism>
<dbReference type="GO" id="GO:0000978">
    <property type="term" value="F:RNA polymerase II cis-regulatory region sequence-specific DNA binding"/>
    <property type="evidence" value="ECO:0007669"/>
    <property type="project" value="TreeGrafter"/>
</dbReference>
<dbReference type="AlphaFoldDB" id="A0A103Y0X6"/>
<keyword evidence="4" id="KW-0804">Transcription</keyword>
<feature type="domain" description="MADS-box" evidence="6">
    <location>
        <begin position="175"/>
        <end position="202"/>
    </location>
</feature>
<feature type="domain" description="MADS-box" evidence="6">
    <location>
        <begin position="7"/>
        <end position="67"/>
    </location>
</feature>
<comment type="subcellular location">
    <subcellularLocation>
        <location evidence="1">Nucleus</location>
    </subcellularLocation>
</comment>
<dbReference type="PANTHER" id="PTHR11945:SF776">
    <property type="entry name" value="AGAMOUS-LIKE 50-RELATED"/>
    <property type="match status" value="1"/>
</dbReference>
<dbReference type="GO" id="GO:0005634">
    <property type="term" value="C:nucleus"/>
    <property type="evidence" value="ECO:0007669"/>
    <property type="project" value="UniProtKB-SubCell"/>
</dbReference>
<gene>
    <name evidence="7" type="ORF">Ccrd_021260</name>
</gene>
<dbReference type="Gramene" id="KVI00488">
    <property type="protein sequence ID" value="KVI00488"/>
    <property type="gene ID" value="Ccrd_021260"/>
</dbReference>
<dbReference type="Proteomes" id="UP000243975">
    <property type="component" value="Unassembled WGS sequence"/>
</dbReference>
<evidence type="ECO:0000256" key="5">
    <source>
        <dbReference type="ARBA" id="ARBA00023242"/>
    </source>
</evidence>
<protein>
    <submittedName>
        <fullName evidence="7">Transcription factor, MADS-box</fullName>
    </submittedName>
</protein>
<sequence>MMPKKTKGCQKIEIVKITDDKSLAVTFSKRRSGIFRKLSELGTLCGAKTAIVVFSPIGKPYSFGHPDVETIVDRYLVTSLFVESRPNANTEALTRQPADMLGHLEVQKKVGKELDEIKKARERSYWWGAPIETLGFEELEKLKVALLELKKDRGKQAERLMLEAANPTPTIPLSELGKFCGAETAIVVFSPTGKPYSFGHPDVEMIVDRYLVNSHFVEFHPNANTEALTRQLADMLGHLKV</sequence>
<dbReference type="STRING" id="59895.A0A103Y0X6"/>
<evidence type="ECO:0000256" key="1">
    <source>
        <dbReference type="ARBA" id="ARBA00004123"/>
    </source>
</evidence>
<dbReference type="SUPFAM" id="SSF55455">
    <property type="entry name" value="SRF-like"/>
    <property type="match status" value="2"/>
</dbReference>
<evidence type="ECO:0000256" key="4">
    <source>
        <dbReference type="ARBA" id="ARBA00023163"/>
    </source>
</evidence>
<keyword evidence="8" id="KW-1185">Reference proteome</keyword>
<evidence type="ECO:0000256" key="2">
    <source>
        <dbReference type="ARBA" id="ARBA00023015"/>
    </source>
</evidence>
<comment type="caution">
    <text evidence="7">The sequence shown here is derived from an EMBL/GenBank/DDBJ whole genome shotgun (WGS) entry which is preliminary data.</text>
</comment>
<keyword evidence="2" id="KW-0805">Transcription regulation</keyword>
<dbReference type="Gene3D" id="3.40.1810.10">
    <property type="entry name" value="Transcription factor, MADS-box"/>
    <property type="match status" value="2"/>
</dbReference>
<dbReference type="FunFam" id="3.40.1810.10:FF:000006">
    <property type="entry name" value="Agamous-like MADS-box protein AGL62"/>
    <property type="match status" value="1"/>
</dbReference>
<dbReference type="GO" id="GO:0000981">
    <property type="term" value="F:DNA-binding transcription factor activity, RNA polymerase II-specific"/>
    <property type="evidence" value="ECO:0007669"/>
    <property type="project" value="TreeGrafter"/>
</dbReference>
<accession>A0A103Y0X6</accession>
<dbReference type="SMART" id="SM00432">
    <property type="entry name" value="MADS"/>
    <property type="match status" value="1"/>
</dbReference>
<dbReference type="GO" id="GO:0046983">
    <property type="term" value="F:protein dimerization activity"/>
    <property type="evidence" value="ECO:0007669"/>
    <property type="project" value="InterPro"/>
</dbReference>
<dbReference type="PROSITE" id="PS50066">
    <property type="entry name" value="MADS_BOX_2"/>
    <property type="match status" value="2"/>
</dbReference>
<name>A0A103Y0X6_CYNCS</name>
<keyword evidence="3" id="KW-0238">DNA-binding</keyword>
<dbReference type="PRINTS" id="PR00404">
    <property type="entry name" value="MADSDOMAIN"/>
</dbReference>
<evidence type="ECO:0000313" key="7">
    <source>
        <dbReference type="EMBL" id="KVI00488.1"/>
    </source>
</evidence>
<dbReference type="InterPro" id="IPR002100">
    <property type="entry name" value="TF_MADSbox"/>
</dbReference>
<evidence type="ECO:0000259" key="6">
    <source>
        <dbReference type="PROSITE" id="PS50066"/>
    </source>
</evidence>
<dbReference type="InterPro" id="IPR036879">
    <property type="entry name" value="TF_MADSbox_sf"/>
</dbReference>
<evidence type="ECO:0000313" key="8">
    <source>
        <dbReference type="Proteomes" id="UP000243975"/>
    </source>
</evidence>
<reference evidence="7 8" key="1">
    <citation type="journal article" date="2016" name="Sci. Rep.">
        <title>The genome sequence of the outbreeding globe artichoke constructed de novo incorporating a phase-aware low-pass sequencing strategy of F1 progeny.</title>
        <authorList>
            <person name="Scaglione D."/>
            <person name="Reyes-Chin-Wo S."/>
            <person name="Acquadro A."/>
            <person name="Froenicke L."/>
            <person name="Portis E."/>
            <person name="Beitel C."/>
            <person name="Tirone M."/>
            <person name="Mauro R."/>
            <person name="Lo Monaco A."/>
            <person name="Mauromicale G."/>
            <person name="Faccioli P."/>
            <person name="Cattivelli L."/>
            <person name="Rieseberg L."/>
            <person name="Michelmore R."/>
            <person name="Lanteri S."/>
        </authorList>
    </citation>
    <scope>NUCLEOTIDE SEQUENCE [LARGE SCALE GENOMIC DNA]</scope>
    <source>
        <strain evidence="7">2C</strain>
    </source>
</reference>
<dbReference type="PANTHER" id="PTHR11945">
    <property type="entry name" value="MADS BOX PROTEIN"/>
    <property type="match status" value="1"/>
</dbReference>
<evidence type="ECO:0000256" key="3">
    <source>
        <dbReference type="ARBA" id="ARBA00023125"/>
    </source>
</evidence>
<keyword evidence="5" id="KW-0539">Nucleus</keyword>
<dbReference type="Pfam" id="PF00319">
    <property type="entry name" value="SRF-TF"/>
    <property type="match status" value="2"/>
</dbReference>
<proteinExistence type="predicted"/>